<comment type="subcellular location">
    <subcellularLocation>
        <location evidence="1">Membrane</location>
        <topology evidence="1">Multi-pass membrane protein</topology>
    </subcellularLocation>
</comment>
<name>A0A9W6H5D7_9MICO</name>
<feature type="transmembrane region" description="Helical" evidence="6">
    <location>
        <begin position="218"/>
        <end position="239"/>
    </location>
</feature>
<protein>
    <submittedName>
        <fullName evidence="7">Manganese transporter</fullName>
    </submittedName>
</protein>
<feature type="transmembrane region" description="Helical" evidence="6">
    <location>
        <begin position="113"/>
        <end position="135"/>
    </location>
</feature>
<comment type="caution">
    <text evidence="7">The sequence shown here is derived from an EMBL/GenBank/DDBJ whole genome shotgun (WGS) entry which is preliminary data.</text>
</comment>
<feature type="transmembrane region" description="Helical" evidence="6">
    <location>
        <begin position="179"/>
        <end position="198"/>
    </location>
</feature>
<feature type="transmembrane region" description="Helical" evidence="6">
    <location>
        <begin position="347"/>
        <end position="367"/>
    </location>
</feature>
<evidence type="ECO:0000256" key="4">
    <source>
        <dbReference type="ARBA" id="ARBA00022989"/>
    </source>
</evidence>
<keyword evidence="3 6" id="KW-0812">Transmembrane</keyword>
<evidence type="ECO:0000256" key="5">
    <source>
        <dbReference type="ARBA" id="ARBA00023136"/>
    </source>
</evidence>
<dbReference type="PANTHER" id="PTHR11706">
    <property type="entry name" value="SOLUTE CARRIER PROTEIN FAMILY 11 MEMBER"/>
    <property type="match status" value="1"/>
</dbReference>
<dbReference type="GO" id="GO:0015086">
    <property type="term" value="F:cadmium ion transmembrane transporter activity"/>
    <property type="evidence" value="ECO:0007669"/>
    <property type="project" value="TreeGrafter"/>
</dbReference>
<evidence type="ECO:0000256" key="2">
    <source>
        <dbReference type="ARBA" id="ARBA00022448"/>
    </source>
</evidence>
<evidence type="ECO:0000256" key="1">
    <source>
        <dbReference type="ARBA" id="ARBA00004141"/>
    </source>
</evidence>
<sequence>MADRTRARHSAPTPGTGYGRISTETMKSIVDAHRTRRTFWQQLALIGPAFVAGAWQFGPGNLTTAVQAGSGYQYGLIWVIVVSTILMIFLTDMSVRLGIRSPLSLISSIKEHLGAWVGVLAGIGVFLITLCFSVGNAVGSGLGLSMLFGGSPVMWTVICTVAVAALLLLRNVYRVIEKVLVAIVALMAIAFVASAFISNPDWAAAGAGLLPAVPDGSWLLIIALVGTNFSINAAFYTSYGTKERGRTEGDYRDVTVVDTIPGIIAPGVMTALVIVVAAAVLGRTGETAPTIVALAGVFEPLAGPVGSTVFALGFFGAAFSSMIANATAGGTMLSDAIGRGASSSSRSAKIISGSILAFGVLVAVIFPSSPIQLIVIAQALTMFVAPVLAALIVIMANRTALMGALRNTWWQNLFGVLGLVAVAALSVRLFLTLT</sequence>
<accession>A0A9W6H5D7</accession>
<feature type="transmembrane region" description="Helical" evidence="6">
    <location>
        <begin position="260"/>
        <end position="281"/>
    </location>
</feature>
<dbReference type="Proteomes" id="UP001142462">
    <property type="component" value="Unassembled WGS sequence"/>
</dbReference>
<feature type="transmembrane region" description="Helical" evidence="6">
    <location>
        <begin position="409"/>
        <end position="431"/>
    </location>
</feature>
<dbReference type="GO" id="GO:0005384">
    <property type="term" value="F:manganese ion transmembrane transporter activity"/>
    <property type="evidence" value="ECO:0007669"/>
    <property type="project" value="TreeGrafter"/>
</dbReference>
<proteinExistence type="predicted"/>
<feature type="transmembrane region" description="Helical" evidence="6">
    <location>
        <begin position="39"/>
        <end position="57"/>
    </location>
</feature>
<evidence type="ECO:0000256" key="6">
    <source>
        <dbReference type="SAM" id="Phobius"/>
    </source>
</evidence>
<keyword evidence="8" id="KW-1185">Reference proteome</keyword>
<evidence type="ECO:0000256" key="3">
    <source>
        <dbReference type="ARBA" id="ARBA00022692"/>
    </source>
</evidence>
<dbReference type="Pfam" id="PF01566">
    <property type="entry name" value="Nramp"/>
    <property type="match status" value="1"/>
</dbReference>
<dbReference type="GO" id="GO:0034755">
    <property type="term" value="P:iron ion transmembrane transport"/>
    <property type="evidence" value="ECO:0007669"/>
    <property type="project" value="TreeGrafter"/>
</dbReference>
<feature type="transmembrane region" description="Helical" evidence="6">
    <location>
        <begin position="147"/>
        <end position="167"/>
    </location>
</feature>
<evidence type="ECO:0000313" key="8">
    <source>
        <dbReference type="Proteomes" id="UP001142462"/>
    </source>
</evidence>
<reference evidence="7" key="2">
    <citation type="submission" date="2023-01" db="EMBL/GenBank/DDBJ databases">
        <authorList>
            <person name="Sun Q."/>
            <person name="Evtushenko L."/>
        </authorList>
    </citation>
    <scope>NUCLEOTIDE SEQUENCE</scope>
    <source>
        <strain evidence="7">VKM Ac-1020</strain>
    </source>
</reference>
<dbReference type="AlphaFoldDB" id="A0A9W6H5D7"/>
<organism evidence="7 8">
    <name type="scientific">Microbacterium barkeri</name>
    <dbReference type="NCBI Taxonomy" id="33917"/>
    <lineage>
        <taxon>Bacteria</taxon>
        <taxon>Bacillati</taxon>
        <taxon>Actinomycetota</taxon>
        <taxon>Actinomycetes</taxon>
        <taxon>Micrococcales</taxon>
        <taxon>Microbacteriaceae</taxon>
        <taxon>Microbacterium</taxon>
    </lineage>
</organism>
<dbReference type="EMBL" id="BSEJ01000013">
    <property type="protein sequence ID" value="GLJ62390.1"/>
    <property type="molecule type" value="Genomic_DNA"/>
</dbReference>
<dbReference type="GO" id="GO:0005886">
    <property type="term" value="C:plasma membrane"/>
    <property type="evidence" value="ECO:0007669"/>
    <property type="project" value="TreeGrafter"/>
</dbReference>
<feature type="transmembrane region" description="Helical" evidence="6">
    <location>
        <begin position="301"/>
        <end position="326"/>
    </location>
</feature>
<dbReference type="InterPro" id="IPR001046">
    <property type="entry name" value="NRAMP_fam"/>
</dbReference>
<keyword evidence="5 6" id="KW-0472">Membrane</keyword>
<reference evidence="7" key="1">
    <citation type="journal article" date="2014" name="Int. J. Syst. Evol. Microbiol.">
        <title>Complete genome sequence of Corynebacterium casei LMG S-19264T (=DSM 44701T), isolated from a smear-ripened cheese.</title>
        <authorList>
            <consortium name="US DOE Joint Genome Institute (JGI-PGF)"/>
            <person name="Walter F."/>
            <person name="Albersmeier A."/>
            <person name="Kalinowski J."/>
            <person name="Ruckert C."/>
        </authorList>
    </citation>
    <scope>NUCLEOTIDE SEQUENCE</scope>
    <source>
        <strain evidence="7">VKM Ac-1020</strain>
    </source>
</reference>
<dbReference type="NCBIfam" id="NF037982">
    <property type="entry name" value="Nramp_1"/>
    <property type="match status" value="1"/>
</dbReference>
<keyword evidence="2" id="KW-0813">Transport</keyword>
<keyword evidence="4 6" id="KW-1133">Transmembrane helix</keyword>
<dbReference type="PANTHER" id="PTHR11706:SF33">
    <property type="entry name" value="NATURAL RESISTANCE-ASSOCIATED MACROPHAGE PROTEIN 2"/>
    <property type="match status" value="1"/>
</dbReference>
<feature type="transmembrane region" description="Helical" evidence="6">
    <location>
        <begin position="373"/>
        <end position="397"/>
    </location>
</feature>
<evidence type="ECO:0000313" key="7">
    <source>
        <dbReference type="EMBL" id="GLJ62390.1"/>
    </source>
</evidence>
<gene>
    <name evidence="7" type="ORF">GCM10017576_25200</name>
</gene>
<feature type="transmembrane region" description="Helical" evidence="6">
    <location>
        <begin position="72"/>
        <end position="92"/>
    </location>
</feature>